<evidence type="ECO:0008006" key="3">
    <source>
        <dbReference type="Google" id="ProtNLM"/>
    </source>
</evidence>
<sequence length="847" mass="96546">MQRPPLFEANYFIYWKNRFETYVKSKDVDLWYIIAHGNYKPTTKDEDQWPRIRSDLVRELEANHQNYKYIFGTSEVHTADPLPLPRYGLDAPPARAGVSDGYDRTIDIKIGVQQSDPLGAFLFALILHPLLHKIKDSCKLLLHAWYLDDETIIGDSEEVDRVLDIIMVSGPGFIFVDIQRTSLGVKLLGGAVSRDAYFISWLAMRRAANAVDLMVLLPQLHDPQSELLLLRSCMGIAKLFFGLRTCQLVYMEEATLFFDKGLRGSVENIVVCGGPFFGDLQWRLASLPIQFGGLGLYSAKLVSSYAFVASRAQSWVLQDHILRDSGICGMDDDYVSTLACLHDTIPSFDFSGFTNKDTVPSKAQQTLANVLFSELVKDMEVNFDMTMRQKAVFECLSAPHAQDFLLAIPIDRLGQHMSSVEYLTILKYRLMIPLFPVDAICPVCCKACLDSFGEHAIHCKKLPGFKYRHDMVRDVLFDICRRAGIFAKKEAPMNFLTVPSDGRSTLRPADVLVFGWVGGKHTCVDLTEVSPIVGVKEYISISDSWGWKNLLQVRDEVAKNIWYKLGNGKSTSVWFDNWCNLGPLFKIISNRNLYSAGLLRNLMVADMVSNDKWKWPNEWKIKFPDVEQIKVPTLDAEKDDWIVWRNKDNNECKFSTREVYKDMRIQSSQIKWTKLVWNAESHDHLFFNCLFTGAIWSRLKEMMQVQSNTAGWNNIIDEFVDMPNKSSVWSIVRRLCLASAVYSIWGERNNRVFRDEVCNWKIVLEMICETVRLKLMGLTVKNTKAVQLVAKKKMYHKVGSIFVKGGKVGYTQGCVFLALVMPTEASLNQVSDDEDANLCLATSLWEM</sequence>
<comment type="caution">
    <text evidence="1">The sequence shown here is derived from an EMBL/GenBank/DDBJ whole genome shotgun (WGS) entry which is preliminary data.</text>
</comment>
<dbReference type="Proteomes" id="UP001151760">
    <property type="component" value="Unassembled WGS sequence"/>
</dbReference>
<evidence type="ECO:0000313" key="2">
    <source>
        <dbReference type="Proteomes" id="UP001151760"/>
    </source>
</evidence>
<protein>
    <recommendedName>
        <fullName evidence="3">Reverse transcriptase zinc-binding domain-containing protein</fullName>
    </recommendedName>
</protein>
<organism evidence="1 2">
    <name type="scientific">Tanacetum coccineum</name>
    <dbReference type="NCBI Taxonomy" id="301880"/>
    <lineage>
        <taxon>Eukaryota</taxon>
        <taxon>Viridiplantae</taxon>
        <taxon>Streptophyta</taxon>
        <taxon>Embryophyta</taxon>
        <taxon>Tracheophyta</taxon>
        <taxon>Spermatophyta</taxon>
        <taxon>Magnoliopsida</taxon>
        <taxon>eudicotyledons</taxon>
        <taxon>Gunneridae</taxon>
        <taxon>Pentapetalae</taxon>
        <taxon>asterids</taxon>
        <taxon>campanulids</taxon>
        <taxon>Asterales</taxon>
        <taxon>Asteraceae</taxon>
        <taxon>Asteroideae</taxon>
        <taxon>Anthemideae</taxon>
        <taxon>Anthemidinae</taxon>
        <taxon>Tanacetum</taxon>
    </lineage>
</organism>
<proteinExistence type="predicted"/>
<dbReference type="PANTHER" id="PTHR48462:SF1">
    <property type="entry name" value="PROTEIN, PUTATIVE-RELATED"/>
    <property type="match status" value="1"/>
</dbReference>
<accession>A0ABQ5I966</accession>
<dbReference type="PANTHER" id="PTHR48462">
    <property type="entry name" value="PROTEIN, PUTATIVE-RELATED"/>
    <property type="match status" value="1"/>
</dbReference>
<reference evidence="1" key="2">
    <citation type="submission" date="2022-01" db="EMBL/GenBank/DDBJ databases">
        <authorList>
            <person name="Yamashiro T."/>
            <person name="Shiraishi A."/>
            <person name="Satake H."/>
            <person name="Nakayama K."/>
        </authorList>
    </citation>
    <scope>NUCLEOTIDE SEQUENCE</scope>
</reference>
<name>A0ABQ5I966_9ASTR</name>
<evidence type="ECO:0000313" key="1">
    <source>
        <dbReference type="EMBL" id="GJT95842.1"/>
    </source>
</evidence>
<gene>
    <name evidence="1" type="ORF">Tco_1091360</name>
</gene>
<keyword evidence="2" id="KW-1185">Reference proteome</keyword>
<reference evidence="1" key="1">
    <citation type="journal article" date="2022" name="Int. J. Mol. Sci.">
        <title>Draft Genome of Tanacetum Coccineum: Genomic Comparison of Closely Related Tanacetum-Family Plants.</title>
        <authorList>
            <person name="Yamashiro T."/>
            <person name="Shiraishi A."/>
            <person name="Nakayama K."/>
            <person name="Satake H."/>
        </authorList>
    </citation>
    <scope>NUCLEOTIDE SEQUENCE</scope>
</reference>
<dbReference type="EMBL" id="BQNB010020427">
    <property type="protein sequence ID" value="GJT95842.1"/>
    <property type="molecule type" value="Genomic_DNA"/>
</dbReference>